<reference evidence="1" key="1">
    <citation type="journal article" date="2023" name="G3 (Bethesda)">
        <title>A reference genome for the long-term kleptoplast-retaining sea slug Elysia crispata morphotype clarki.</title>
        <authorList>
            <person name="Eastman K.E."/>
            <person name="Pendleton A.L."/>
            <person name="Shaikh M.A."/>
            <person name="Suttiyut T."/>
            <person name="Ogas R."/>
            <person name="Tomko P."/>
            <person name="Gavelis G."/>
            <person name="Widhalm J.R."/>
            <person name="Wisecaver J.H."/>
        </authorList>
    </citation>
    <scope>NUCLEOTIDE SEQUENCE</scope>
    <source>
        <strain evidence="1">ECLA1</strain>
    </source>
</reference>
<keyword evidence="2" id="KW-1185">Reference proteome</keyword>
<gene>
    <name evidence="1" type="ORF">RRG08_045503</name>
</gene>
<organism evidence="1 2">
    <name type="scientific">Elysia crispata</name>
    <name type="common">lettuce slug</name>
    <dbReference type="NCBI Taxonomy" id="231223"/>
    <lineage>
        <taxon>Eukaryota</taxon>
        <taxon>Metazoa</taxon>
        <taxon>Spiralia</taxon>
        <taxon>Lophotrochozoa</taxon>
        <taxon>Mollusca</taxon>
        <taxon>Gastropoda</taxon>
        <taxon>Heterobranchia</taxon>
        <taxon>Euthyneura</taxon>
        <taxon>Panpulmonata</taxon>
        <taxon>Sacoglossa</taxon>
        <taxon>Placobranchoidea</taxon>
        <taxon>Plakobranchidae</taxon>
        <taxon>Elysia</taxon>
    </lineage>
</organism>
<protein>
    <submittedName>
        <fullName evidence="1">Uncharacterized protein</fullName>
    </submittedName>
</protein>
<sequence>MIVHSSFTSYEPIVLDFPKRLLSSSSPVMVDQHSSTYGVGSNSARLVAAELRAWVLTWRPPAHGRPGSQSVHSLIMALLDHARSTPGLSADRSVCLRSVTVARPRTHDGPCLTIRSRCPARTNSYLMVFLFSALDQADCFISLPRRDNKRNV</sequence>
<dbReference type="AlphaFoldDB" id="A0AAE1AG79"/>
<accession>A0AAE1AG79</accession>
<name>A0AAE1AG79_9GAST</name>
<dbReference type="Proteomes" id="UP001283361">
    <property type="component" value="Unassembled WGS sequence"/>
</dbReference>
<evidence type="ECO:0000313" key="1">
    <source>
        <dbReference type="EMBL" id="KAK3786117.1"/>
    </source>
</evidence>
<comment type="caution">
    <text evidence="1">The sequence shown here is derived from an EMBL/GenBank/DDBJ whole genome shotgun (WGS) entry which is preliminary data.</text>
</comment>
<evidence type="ECO:0000313" key="2">
    <source>
        <dbReference type="Proteomes" id="UP001283361"/>
    </source>
</evidence>
<proteinExistence type="predicted"/>
<dbReference type="EMBL" id="JAWDGP010002014">
    <property type="protein sequence ID" value="KAK3786117.1"/>
    <property type="molecule type" value="Genomic_DNA"/>
</dbReference>